<dbReference type="CDD" id="cd00207">
    <property type="entry name" value="fer2"/>
    <property type="match status" value="1"/>
</dbReference>
<dbReference type="Proteomes" id="UP000831113">
    <property type="component" value="Chromosome"/>
</dbReference>
<dbReference type="EMBL" id="CP094669">
    <property type="protein sequence ID" value="UOG74060.1"/>
    <property type="molecule type" value="Genomic_DNA"/>
</dbReference>
<evidence type="ECO:0000256" key="1">
    <source>
        <dbReference type="ARBA" id="ARBA00010914"/>
    </source>
</evidence>
<comment type="cofactor">
    <cofactor evidence="6">
        <name>[2Fe-2S] cluster</name>
        <dbReference type="ChEBI" id="CHEBI:190135"/>
    </cofactor>
</comment>
<name>A0ABY4CUW3_9BACT</name>
<dbReference type="PANTHER" id="PTHR23426">
    <property type="entry name" value="FERREDOXIN/ADRENODOXIN"/>
    <property type="match status" value="1"/>
</dbReference>
<accession>A0ABY4CUW3</accession>
<keyword evidence="5" id="KW-0411">Iron-sulfur</keyword>
<protein>
    <submittedName>
        <fullName evidence="8">(2Fe-2S)-binding protein</fullName>
    </submittedName>
</protein>
<dbReference type="InterPro" id="IPR001041">
    <property type="entry name" value="2Fe-2S_ferredoxin-type"/>
</dbReference>
<evidence type="ECO:0000313" key="9">
    <source>
        <dbReference type="Proteomes" id="UP000831113"/>
    </source>
</evidence>
<organism evidence="8 9">
    <name type="scientific">Hymenobacter tibetensis</name>
    <dbReference type="NCBI Taxonomy" id="497967"/>
    <lineage>
        <taxon>Bacteria</taxon>
        <taxon>Pseudomonadati</taxon>
        <taxon>Bacteroidota</taxon>
        <taxon>Cytophagia</taxon>
        <taxon>Cytophagales</taxon>
        <taxon>Hymenobacteraceae</taxon>
        <taxon>Hymenobacter</taxon>
    </lineage>
</organism>
<evidence type="ECO:0000256" key="5">
    <source>
        <dbReference type="ARBA" id="ARBA00023014"/>
    </source>
</evidence>
<evidence type="ECO:0000256" key="3">
    <source>
        <dbReference type="ARBA" id="ARBA00022723"/>
    </source>
</evidence>
<comment type="similarity">
    <text evidence="1">Belongs to the adrenodoxin/putidaredoxin family.</text>
</comment>
<gene>
    <name evidence="8" type="ORF">MTX78_18295</name>
</gene>
<dbReference type="InterPro" id="IPR001055">
    <property type="entry name" value="Adrenodoxin-like"/>
</dbReference>
<dbReference type="Pfam" id="PF00111">
    <property type="entry name" value="Fer2"/>
    <property type="match status" value="1"/>
</dbReference>
<keyword evidence="2" id="KW-0001">2Fe-2S</keyword>
<keyword evidence="3" id="KW-0479">Metal-binding</keyword>
<dbReference type="InterPro" id="IPR012675">
    <property type="entry name" value="Beta-grasp_dom_sf"/>
</dbReference>
<evidence type="ECO:0000256" key="4">
    <source>
        <dbReference type="ARBA" id="ARBA00023004"/>
    </source>
</evidence>
<evidence type="ECO:0000259" key="7">
    <source>
        <dbReference type="PROSITE" id="PS51085"/>
    </source>
</evidence>
<evidence type="ECO:0000313" key="8">
    <source>
        <dbReference type="EMBL" id="UOG74060.1"/>
    </source>
</evidence>
<dbReference type="InterPro" id="IPR036010">
    <property type="entry name" value="2Fe-2S_ferredoxin-like_sf"/>
</dbReference>
<dbReference type="Gene3D" id="3.10.20.30">
    <property type="match status" value="1"/>
</dbReference>
<keyword evidence="9" id="KW-1185">Reference proteome</keyword>
<dbReference type="SUPFAM" id="SSF54292">
    <property type="entry name" value="2Fe-2S ferredoxin-like"/>
    <property type="match status" value="1"/>
</dbReference>
<evidence type="ECO:0000256" key="6">
    <source>
        <dbReference type="ARBA" id="ARBA00034078"/>
    </source>
</evidence>
<sequence length="108" mass="11621">MTDEVRVYVEEAPGQRTEVVGPTDMGLNLMELLKASGYDIQATCGGMALCGTCHIEVLAGPDLDEPGDDEMAMLESLPILSPGSRLSCQIRITERIDGLVLRLMPQTA</sequence>
<dbReference type="RefSeq" id="WP_243797240.1">
    <property type="nucleotide sequence ID" value="NZ_CP094669.1"/>
</dbReference>
<evidence type="ECO:0000256" key="2">
    <source>
        <dbReference type="ARBA" id="ARBA00022714"/>
    </source>
</evidence>
<feature type="domain" description="2Fe-2S ferredoxin-type" evidence="7">
    <location>
        <begin position="3"/>
        <end position="107"/>
    </location>
</feature>
<dbReference type="PANTHER" id="PTHR23426:SF65">
    <property type="entry name" value="FERREDOXIN-2, MITOCHONDRIAL"/>
    <property type="match status" value="1"/>
</dbReference>
<proteinExistence type="inferred from homology"/>
<reference evidence="8 9" key="1">
    <citation type="submission" date="2022-03" db="EMBL/GenBank/DDBJ databases">
        <title>Hymenobactersp. isolated from the air.</title>
        <authorList>
            <person name="Won M."/>
            <person name="Kwon S.-W."/>
        </authorList>
    </citation>
    <scope>NUCLEOTIDE SEQUENCE [LARGE SCALE GENOMIC DNA]</scope>
    <source>
        <strain evidence="8 9">KACC 21982</strain>
    </source>
</reference>
<dbReference type="PROSITE" id="PS51085">
    <property type="entry name" value="2FE2S_FER_2"/>
    <property type="match status" value="1"/>
</dbReference>
<keyword evidence="4" id="KW-0408">Iron</keyword>